<feature type="domain" description="MacB-like periplasmic core" evidence="9">
    <location>
        <begin position="496"/>
        <end position="695"/>
    </location>
</feature>
<comment type="subcellular location">
    <subcellularLocation>
        <location evidence="1">Cell membrane</location>
        <topology evidence="1">Multi-pass membrane protein</topology>
    </subcellularLocation>
</comment>
<evidence type="ECO:0000256" key="2">
    <source>
        <dbReference type="ARBA" id="ARBA00005236"/>
    </source>
</evidence>
<dbReference type="KEGG" id="cwo:Cwoe_4468"/>
<keyword evidence="3" id="KW-1003">Cell membrane</keyword>
<keyword evidence="11" id="KW-1185">Reference proteome</keyword>
<feature type="domain" description="MacB-like periplasmic core" evidence="9">
    <location>
        <begin position="22"/>
        <end position="235"/>
    </location>
</feature>
<evidence type="ECO:0000256" key="7">
    <source>
        <dbReference type="SAM" id="Phobius"/>
    </source>
</evidence>
<keyword evidence="4 7" id="KW-0812">Transmembrane</keyword>
<feature type="domain" description="ABC3 transporter permease C-terminal" evidence="8">
    <location>
        <begin position="266"/>
        <end position="383"/>
    </location>
</feature>
<keyword evidence="5 7" id="KW-1133">Transmembrane helix</keyword>
<dbReference type="EMBL" id="CP001854">
    <property type="protein sequence ID" value="ADB52881.1"/>
    <property type="molecule type" value="Genomic_DNA"/>
</dbReference>
<dbReference type="GO" id="GO:0098797">
    <property type="term" value="C:plasma membrane protein complex"/>
    <property type="evidence" value="ECO:0007669"/>
    <property type="project" value="TreeGrafter"/>
</dbReference>
<evidence type="ECO:0000313" key="10">
    <source>
        <dbReference type="EMBL" id="ADB52881.1"/>
    </source>
</evidence>
<evidence type="ECO:0000313" key="11">
    <source>
        <dbReference type="Proteomes" id="UP000008229"/>
    </source>
</evidence>
<name>D3F7Y7_CONWI</name>
<dbReference type="HOGENOM" id="CLU_333926_0_0_11"/>
<dbReference type="STRING" id="469383.Cwoe_4468"/>
<gene>
    <name evidence="10" type="ordered locus">Cwoe_4468</name>
</gene>
<organism evidence="10 11">
    <name type="scientific">Conexibacter woesei (strain DSM 14684 / CCUG 47730 / CIP 108061 / JCM 11494 / NBRC 100937 / ID131577)</name>
    <dbReference type="NCBI Taxonomy" id="469383"/>
    <lineage>
        <taxon>Bacteria</taxon>
        <taxon>Bacillati</taxon>
        <taxon>Actinomycetota</taxon>
        <taxon>Thermoleophilia</taxon>
        <taxon>Solirubrobacterales</taxon>
        <taxon>Conexibacteraceae</taxon>
        <taxon>Conexibacter</taxon>
    </lineage>
</organism>
<dbReference type="Pfam" id="PF02687">
    <property type="entry name" value="FtsX"/>
    <property type="match status" value="1"/>
</dbReference>
<evidence type="ECO:0000259" key="9">
    <source>
        <dbReference type="Pfam" id="PF12704"/>
    </source>
</evidence>
<feature type="transmembrane region" description="Helical" evidence="7">
    <location>
        <begin position="485"/>
        <end position="508"/>
    </location>
</feature>
<evidence type="ECO:0000256" key="6">
    <source>
        <dbReference type="ARBA" id="ARBA00023136"/>
    </source>
</evidence>
<feature type="transmembrane region" description="Helical" evidence="7">
    <location>
        <begin position="820"/>
        <end position="845"/>
    </location>
</feature>
<feature type="transmembrane region" description="Helical" evidence="7">
    <location>
        <begin position="21"/>
        <end position="41"/>
    </location>
</feature>
<dbReference type="PANTHER" id="PTHR30489:SF0">
    <property type="entry name" value="LIPOPROTEIN-RELEASING SYSTEM TRANSMEMBRANE PROTEIN LOLE"/>
    <property type="match status" value="1"/>
</dbReference>
<dbReference type="GO" id="GO:0044874">
    <property type="term" value="P:lipoprotein localization to outer membrane"/>
    <property type="evidence" value="ECO:0007669"/>
    <property type="project" value="TreeGrafter"/>
</dbReference>
<feature type="transmembrane region" description="Helical" evidence="7">
    <location>
        <begin position="441"/>
        <end position="464"/>
    </location>
</feature>
<dbReference type="InterPro" id="IPR025857">
    <property type="entry name" value="MacB_PCD"/>
</dbReference>
<dbReference type="PANTHER" id="PTHR30489">
    <property type="entry name" value="LIPOPROTEIN-RELEASING SYSTEM TRANSMEMBRANE PROTEIN LOLE"/>
    <property type="match status" value="1"/>
</dbReference>
<keyword evidence="6 7" id="KW-0472">Membrane</keyword>
<feature type="transmembrane region" description="Helical" evidence="7">
    <location>
        <begin position="774"/>
        <end position="800"/>
    </location>
</feature>
<evidence type="ECO:0000256" key="3">
    <source>
        <dbReference type="ARBA" id="ARBA00022475"/>
    </source>
</evidence>
<dbReference type="AlphaFoldDB" id="D3F7Y7"/>
<evidence type="ECO:0000259" key="8">
    <source>
        <dbReference type="Pfam" id="PF02687"/>
    </source>
</evidence>
<feature type="transmembrane region" description="Helical" evidence="7">
    <location>
        <begin position="357"/>
        <end position="383"/>
    </location>
</feature>
<feature type="transmembrane region" description="Helical" evidence="7">
    <location>
        <begin position="731"/>
        <end position="753"/>
    </location>
</feature>
<protein>
    <submittedName>
        <fullName evidence="10">Uncharacterized protein</fullName>
    </submittedName>
</protein>
<feature type="transmembrane region" description="Helical" evidence="7">
    <location>
        <begin position="413"/>
        <end position="435"/>
    </location>
</feature>
<reference evidence="11" key="2">
    <citation type="submission" date="2010-01" db="EMBL/GenBank/DDBJ databases">
        <title>The complete genome of Conexibacter woesei DSM 14684.</title>
        <authorList>
            <consortium name="US DOE Joint Genome Institute (JGI-PGF)"/>
            <person name="Lucas S."/>
            <person name="Copeland A."/>
            <person name="Lapidus A."/>
            <person name="Glavina del Rio T."/>
            <person name="Dalin E."/>
            <person name="Tice H."/>
            <person name="Bruce D."/>
            <person name="Goodwin L."/>
            <person name="Pitluck S."/>
            <person name="Kyrpides N."/>
            <person name="Mavromatis K."/>
            <person name="Ivanova N."/>
            <person name="Mikhailova N."/>
            <person name="Chertkov O."/>
            <person name="Brettin T."/>
            <person name="Detter J.C."/>
            <person name="Han C."/>
            <person name="Larimer F."/>
            <person name="Land M."/>
            <person name="Hauser L."/>
            <person name="Markowitz V."/>
            <person name="Cheng J.-F."/>
            <person name="Hugenholtz P."/>
            <person name="Woyke T."/>
            <person name="Wu D."/>
            <person name="Pukall R."/>
            <person name="Steenblock K."/>
            <person name="Schneider S."/>
            <person name="Klenk H.-P."/>
            <person name="Eisen J.A."/>
        </authorList>
    </citation>
    <scope>NUCLEOTIDE SEQUENCE [LARGE SCALE GENOMIC DNA]</scope>
    <source>
        <strain evidence="11">DSM 14684 / CIP 108061 / JCM 11494 / NBRC 100937 / ID131577</strain>
    </source>
</reference>
<proteinExistence type="inferred from homology"/>
<dbReference type="eggNOG" id="COG4591">
    <property type="taxonomic scope" value="Bacteria"/>
</dbReference>
<comment type="similarity">
    <text evidence="2">Belongs to the ABC-4 integral membrane protein family. LolC/E subfamily.</text>
</comment>
<dbReference type="InterPro" id="IPR051447">
    <property type="entry name" value="Lipoprotein-release_system"/>
</dbReference>
<dbReference type="eggNOG" id="COG0577">
    <property type="taxonomic scope" value="Bacteria"/>
</dbReference>
<accession>D3F7Y7</accession>
<evidence type="ECO:0000256" key="4">
    <source>
        <dbReference type="ARBA" id="ARBA00022692"/>
    </source>
</evidence>
<feature type="transmembrane region" description="Helical" evidence="7">
    <location>
        <begin position="266"/>
        <end position="287"/>
    </location>
</feature>
<feature type="transmembrane region" description="Helical" evidence="7">
    <location>
        <begin position="308"/>
        <end position="337"/>
    </location>
</feature>
<dbReference type="Proteomes" id="UP000008229">
    <property type="component" value="Chromosome"/>
</dbReference>
<reference evidence="10 11" key="1">
    <citation type="journal article" date="2010" name="Stand. Genomic Sci.">
        <title>Complete genome sequence of Conexibacter woesei type strain (ID131577).</title>
        <authorList>
            <person name="Pukall R."/>
            <person name="Lapidus A."/>
            <person name="Glavina Del Rio T."/>
            <person name="Copeland A."/>
            <person name="Tice H."/>
            <person name="Cheng J.-F."/>
            <person name="Lucas S."/>
            <person name="Chen F."/>
            <person name="Nolan M."/>
            <person name="Bruce D."/>
            <person name="Goodwin L."/>
            <person name="Pitluck S."/>
            <person name="Mavromatis K."/>
            <person name="Ivanova N."/>
            <person name="Ovchinnikova G."/>
            <person name="Pati A."/>
            <person name="Chen A."/>
            <person name="Palaniappan K."/>
            <person name="Land M."/>
            <person name="Hauser L."/>
            <person name="Chang Y.-J."/>
            <person name="Jeffries C.D."/>
            <person name="Chain P."/>
            <person name="Meincke L."/>
            <person name="Sims D."/>
            <person name="Brettin T."/>
            <person name="Detter J.C."/>
            <person name="Rohde M."/>
            <person name="Goeker M."/>
            <person name="Bristow J."/>
            <person name="Eisen J.A."/>
            <person name="Markowitz V."/>
            <person name="Kyrpides N.C."/>
            <person name="Klenk H.-P."/>
            <person name="Hugenholtz P."/>
        </authorList>
    </citation>
    <scope>NUCLEOTIDE SEQUENCE [LARGE SCALE GENOMIC DNA]</scope>
    <source>
        <strain evidence="11">DSM 14684 / CIP 108061 / JCM 11494 / NBRC 100937 / ID131577</strain>
    </source>
</reference>
<dbReference type="Pfam" id="PF12704">
    <property type="entry name" value="MacB_PCD"/>
    <property type="match status" value="2"/>
</dbReference>
<sequence length="855" mass="88809">MRPYGYFDLTLARLRAHPFHELLAATGIAIGVALALAVLTANSSVSRSSEEIVRGVTGAATLQVQARSGNGVPAEDLLPRVRAIPGVERAAALLEQHAVLVGPSGTQSVNVVAVDADLAALSGQLTRSFAAGALSLTRGVVLPKATATAIGIPTSDAGTQAGLPAVRIELRGHAATVPVALVVGPDTLGPVADARAAVMSVPQLRAISALPDRISRILVQTEPGRERAVRAQLERLAGGRLTVADVNAEPRMLDEALKPTGQATSFFAIVAALLGFLLAFNAVLLSAPERRRWLADLITINGASPRTVVALVLVQSLLLGVVGSAIGVVLGLVLATGLLHESPDYLAPAFTLGSRTVISPVPLLVSVSAGLLACVLASAPLLLDLRPGRSLESVYDSDEDPGQALARGTTLRLLVAAAALIVGALAILAFLPSAALVACGLFAVATVFAVPATFLAIVAGASAIERRSPRLVMLSVAVRELRATTLRSLALAATGAVAVFGAVAIGGARQDLLRGIEAYTDDYVGTADLWIIHARDNQATNAFPINRADLDRLAAVPGVRAVRSYYGGFLDIGDRRVWVIARPSSDRALVPPSQMRDGTAARADARIRSGGWASISEQLASTLDTKVGDTITLPTPTGPRRLKVASTTSNLGWSPGAVVMNAADYRAWWDTDDPSALQVDLAAGATAQTVARTLTEELADMRSGLHVQTAEQRRDGIVTSARSGLARLGQISTLLLISACLAMAAALGAAIWQRRPRLAEDALLGVLPIERWRALLIESALVVGAGCLTGAVVGVLGQIVIDRYLVDITGFPVDIVIATWPALVTFTLVLASAMVVVAIPGWFAARVSAERAFDL</sequence>
<evidence type="ECO:0000256" key="5">
    <source>
        <dbReference type="ARBA" id="ARBA00022989"/>
    </source>
</evidence>
<dbReference type="InterPro" id="IPR003838">
    <property type="entry name" value="ABC3_permease_C"/>
</dbReference>
<evidence type="ECO:0000256" key="1">
    <source>
        <dbReference type="ARBA" id="ARBA00004651"/>
    </source>
</evidence>